<evidence type="ECO:0000313" key="2">
    <source>
        <dbReference type="Proteomes" id="UP000808372"/>
    </source>
</evidence>
<reference evidence="3" key="1">
    <citation type="submission" date="2025-08" db="UniProtKB">
        <authorList>
            <consortium name="RefSeq"/>
        </authorList>
    </citation>
    <scope>IDENTIFICATION</scope>
    <source>
        <tissue evidence="3">White muscle</tissue>
    </source>
</reference>
<feature type="compositionally biased region" description="Basic and acidic residues" evidence="1">
    <location>
        <begin position="248"/>
        <end position="265"/>
    </location>
</feature>
<feature type="compositionally biased region" description="Basic and acidic residues" evidence="1">
    <location>
        <begin position="195"/>
        <end position="206"/>
    </location>
</feature>
<feature type="compositionally biased region" description="Acidic residues" evidence="1">
    <location>
        <begin position="1011"/>
        <end position="1023"/>
    </location>
</feature>
<dbReference type="PANTHER" id="PTHR21963:SF1">
    <property type="entry name" value="SPERM-ASSOCIATED ANTIGEN 17"/>
    <property type="match status" value="1"/>
</dbReference>
<evidence type="ECO:0000256" key="1">
    <source>
        <dbReference type="SAM" id="MobiDB-lite"/>
    </source>
</evidence>
<protein>
    <submittedName>
        <fullName evidence="3">Sperm-associated antigen 17</fullName>
    </submittedName>
</protein>
<dbReference type="GO" id="GO:1990716">
    <property type="term" value="C:axonemal central apparatus"/>
    <property type="evidence" value="ECO:0007669"/>
    <property type="project" value="TreeGrafter"/>
</dbReference>
<feature type="compositionally biased region" description="Polar residues" evidence="1">
    <location>
        <begin position="789"/>
        <end position="802"/>
    </location>
</feature>
<gene>
    <name evidence="3" type="primary">spag17</name>
</gene>
<accession>A0A8U0Q9F0</accession>
<organism evidence="2 3">
    <name type="scientific">Salvelinus namaycush</name>
    <name type="common">Lake trout</name>
    <name type="synonym">Salmo namaycush</name>
    <dbReference type="NCBI Taxonomy" id="8040"/>
    <lineage>
        <taxon>Eukaryota</taxon>
        <taxon>Metazoa</taxon>
        <taxon>Chordata</taxon>
        <taxon>Craniata</taxon>
        <taxon>Vertebrata</taxon>
        <taxon>Euteleostomi</taxon>
        <taxon>Actinopterygii</taxon>
        <taxon>Neopterygii</taxon>
        <taxon>Teleostei</taxon>
        <taxon>Protacanthopterygii</taxon>
        <taxon>Salmoniformes</taxon>
        <taxon>Salmonidae</taxon>
        <taxon>Salmoninae</taxon>
        <taxon>Salvelinus</taxon>
    </lineage>
</organism>
<dbReference type="KEGG" id="snh:120036738"/>
<dbReference type="GO" id="GO:0003351">
    <property type="term" value="P:epithelial cilium movement involved in extracellular fluid movement"/>
    <property type="evidence" value="ECO:0007669"/>
    <property type="project" value="TreeGrafter"/>
</dbReference>
<dbReference type="Pfam" id="PF14874">
    <property type="entry name" value="PapD-like"/>
    <property type="match status" value="1"/>
</dbReference>
<feature type="region of interest" description="Disordered" evidence="1">
    <location>
        <begin position="1900"/>
        <end position="1921"/>
    </location>
</feature>
<feature type="region of interest" description="Disordered" evidence="1">
    <location>
        <begin position="247"/>
        <end position="267"/>
    </location>
</feature>
<feature type="compositionally biased region" description="Polar residues" evidence="1">
    <location>
        <begin position="368"/>
        <end position="387"/>
    </location>
</feature>
<dbReference type="GO" id="GO:1904158">
    <property type="term" value="P:axonemal central apparatus assembly"/>
    <property type="evidence" value="ECO:0007669"/>
    <property type="project" value="TreeGrafter"/>
</dbReference>
<dbReference type="GO" id="GO:0005576">
    <property type="term" value="C:extracellular region"/>
    <property type="evidence" value="ECO:0007669"/>
    <property type="project" value="GOC"/>
</dbReference>
<feature type="region of interest" description="Disordered" evidence="1">
    <location>
        <begin position="827"/>
        <end position="890"/>
    </location>
</feature>
<proteinExistence type="predicted"/>
<dbReference type="PANTHER" id="PTHR21963">
    <property type="entry name" value="PF6"/>
    <property type="match status" value="1"/>
</dbReference>
<feature type="compositionally biased region" description="Low complexity" evidence="1">
    <location>
        <begin position="1027"/>
        <end position="1041"/>
    </location>
</feature>
<feature type="compositionally biased region" description="Low complexity" evidence="1">
    <location>
        <begin position="395"/>
        <end position="406"/>
    </location>
</feature>
<feature type="region of interest" description="Disordered" evidence="1">
    <location>
        <begin position="1171"/>
        <end position="1251"/>
    </location>
</feature>
<dbReference type="RefSeq" id="XP_038839040.1">
    <property type="nucleotide sequence ID" value="XM_038983112.1"/>
</dbReference>
<feature type="region of interest" description="Disordered" evidence="1">
    <location>
        <begin position="1794"/>
        <end position="1852"/>
    </location>
</feature>
<dbReference type="Proteomes" id="UP000808372">
    <property type="component" value="Unplaced"/>
</dbReference>
<evidence type="ECO:0000313" key="3">
    <source>
        <dbReference type="RefSeq" id="XP_038839040.1"/>
    </source>
</evidence>
<feature type="region of interest" description="Disordered" evidence="1">
    <location>
        <begin position="1003"/>
        <end position="1076"/>
    </location>
</feature>
<feature type="compositionally biased region" description="Basic and acidic residues" evidence="1">
    <location>
        <begin position="162"/>
        <end position="181"/>
    </location>
</feature>
<feature type="region of interest" description="Disordered" evidence="1">
    <location>
        <begin position="764"/>
        <end position="814"/>
    </location>
</feature>
<dbReference type="GeneID" id="120036738"/>
<feature type="compositionally biased region" description="Basic and acidic residues" evidence="1">
    <location>
        <begin position="139"/>
        <end position="153"/>
    </location>
</feature>
<sequence>MPPKRVKSGTVSAAGATTVGNKGWETGLTTAPFEEETWKASISLVVGERLEDEELIGALLLAVQQPLRRLFSVVTWNTTLEKIHELGNPKIKKTKDAPMFYEVMEAAKVLMDAGEELPCDLLGKLLKFQLLGVKANDQQRRATEMRAAEEKGKGKAGNASPTKDKGGAKPAAKGDKGKKGAELSAPTKDTKLKKRGEEDETNKYIDDEPDDGPQHYVLVVGFQQAQLVSVLDSLGVHVSNVINLTSQRPDRPEGSLEGCDAKPLDGDTETNIRRRQREQFWGQLEGVLNSGSAFSKLFDVARLSHTAKEILPPQDKDSPEAMLGFGTRLFEDVACLIYDCLDWRRQHQHYLNNMRLVQVPSVPRAGARTTQESPAETVQTTTPQTPGSKKRQVPEETTPADPEPAALSTDVDKRYYNDLLDQIPPEASSVPLILHCMLEQVVATEQDIPPLSAAGSEKGVYSLEKSLADYMLSAVMSLPRSDQEKKTLRETFGAVGNTQQNTEHQRPLLINCHDERALRLHHLPVHNSFDAVKTETEMMRNTPVWNLLRSVRPLSGNRTKLARIQELTHYCTDESLSWPEVERVVRQFVFESMPLTQLEEGGLLTSAGSPQPTCLPWDDPVCFAKNSLRHINKTQVKVFHHQDESEESLSDVVDVTEIQRSQMRSLSDWHYTEHHNANVFPQILQSASQSYRCMDTFCGSLDNTLFIVCHNPISPQRQCKELWDMALHTNVGFRKYLEHVANSISDWTKEEEVKCLALQAKREAEKLRVPTPSDSSEKGRAESAKGTKKSTVSPKHTATSPAKSPIPEEGPPDQYIREDSLKAWKMEQNRQKEEEQVKKAKKEKGGKGAERADSSKENKKTTPSTTKKSREDVSKTPDLAVGTPGEQRAKLQSPTDVFTGFTGYSMEGQLIQVSGQVHSLFPSDGGHIQVETIHFVQGSTLIKVCVMKDKHHFYSHITQPNRHQEESPKDAVPMETQSTTNKSVRLGSFSAVLDSGIHLSYSHYGPTGEQGEMEAGQDSDLDMPTDSSLSPVPSTLLSSSLSRKKLNSSHSAKGVQPSKETNTSPTHREEEEQTRECVGQAALAGSAPFQRLNVSTPSGLLLQFLSDDTDGSTPEGQCVLVRQSFPLHCSDSREPHLTDPSLHSELSRVITGQGTVVKYMRDGSTQVLFADGSVSSSTDSGPIISSPPEAPAKEEEVVKETAIPERKDSKDKKGKLGSKQSLGADQSQSDPEPREEQRSSGQTQGGQGVCWVTTSPSGHRVATMGDQTTDPGPVLAFRATDPVSQTVVITREDKVMSVLDRDGTMIVDHADGTRITTLYQEREALSVWSQEHIHTGERSSSSVCHKEKVVMVERLGFATVTMFDEDRSCNVFFGDGSVVTATCNGAYQVYPSSVGLLFINQDGSCVYTSDPEHSPTLSLASWSPREQPGSYRMNHTFTSDTLCEVTDHHGNLFQVMKDGQASVEISSPLDSRAPFNPFSVPAGLKHDGLFMAHEDGTGTELLYSQTVEERLYEDYSDPAVALLKEPLPGLQGVLGITVLRPSRQDVWSRWVIQKQNKDIIPTNLQSRRWDNFPSVERKTPGPPFGTTLGRGLTLREKPVSEAFRPVLSCPDTLEVRQLLQYQPVSRQLRRTLETRLKEYMEQVVQRENLTEKMQLNDPRTEEEKVHAADLLKLVLSLPESEHPTIENRICPVDAATLYIQAVKTPALQTEASLSEKHTDSFSEEEPMWKSRIEQHRQELDEEKVYREALRNRIIPPYFHSEKEAAFEYSEIVFSSATVRISNKLSGFSRQVPDMRSLSQDLPPFPKTPNSQNYLKDAPRETAAQRPLNPTPSHAAGSDALPRRPTNPTPQTAGLLSTRLRLRQGSHKVLEFVLDLGTLKRPLVACLICVCSPVGDGSHGVSTGKQQHGGGIEPGSTQVDVAGNPRRHRVKLPASILSSKPFSVPNHQFLCVEEPVRRKVKTASVTGGQLVPRGFELLPAEVQFGALKEGCTYSVPVLMKNVGFHTCRFSVKQPSPGTGIRVIYTPGPVAAGMKTELQVELCAMTIGLEESAEGEVYISHHIHIKTETEIFYLPVLATILPERLYDTRTKDHTNGLQTGVSKVRLISSTPSVRRGVVLPRRPLLSTI</sequence>
<feature type="compositionally biased region" description="Low complexity" evidence="1">
    <location>
        <begin position="1171"/>
        <end position="1187"/>
    </location>
</feature>
<feature type="region of interest" description="Disordered" evidence="1">
    <location>
        <begin position="139"/>
        <end position="210"/>
    </location>
</feature>
<feature type="compositionally biased region" description="Basic and acidic residues" evidence="1">
    <location>
        <begin position="827"/>
        <end position="860"/>
    </location>
</feature>
<feature type="compositionally biased region" description="Basic and acidic residues" evidence="1">
    <location>
        <begin position="775"/>
        <end position="785"/>
    </location>
</feature>
<feature type="compositionally biased region" description="Basic and acidic residues" evidence="1">
    <location>
        <begin position="1191"/>
        <end position="1211"/>
    </location>
</feature>
<dbReference type="InterPro" id="IPR026173">
    <property type="entry name" value="SPAG17"/>
</dbReference>
<feature type="region of interest" description="Disordered" evidence="1">
    <location>
        <begin position="364"/>
        <end position="407"/>
    </location>
</feature>
<dbReference type="CTD" id="200162"/>
<name>A0A8U0Q9F0_SALNM</name>
<keyword evidence="2" id="KW-1185">Reference proteome</keyword>